<dbReference type="CDD" id="cd12172">
    <property type="entry name" value="PGDH_like_2"/>
    <property type="match status" value="1"/>
</dbReference>
<dbReference type="EMBL" id="LZRT01000054">
    <property type="protein sequence ID" value="OUM88993.1"/>
    <property type="molecule type" value="Genomic_DNA"/>
</dbReference>
<evidence type="ECO:0000256" key="4">
    <source>
        <dbReference type="RuleBase" id="RU003719"/>
    </source>
</evidence>
<dbReference type="PROSITE" id="PS00671">
    <property type="entry name" value="D_2_HYDROXYACID_DH_3"/>
    <property type="match status" value="1"/>
</dbReference>
<dbReference type="GO" id="GO:0016616">
    <property type="term" value="F:oxidoreductase activity, acting on the CH-OH group of donors, NAD or NADP as acceptor"/>
    <property type="evidence" value="ECO:0007669"/>
    <property type="project" value="InterPro"/>
</dbReference>
<comment type="caution">
    <text evidence="6">The sequence shown here is derived from an EMBL/GenBank/DDBJ whole genome shotgun (WGS) entry which is preliminary data.</text>
</comment>
<dbReference type="InterPro" id="IPR036291">
    <property type="entry name" value="NAD(P)-bd_dom_sf"/>
</dbReference>
<keyword evidence="3" id="KW-0520">NAD</keyword>
<dbReference type="PANTHER" id="PTHR43761:SF1">
    <property type="entry name" value="D-ISOMER SPECIFIC 2-HYDROXYACID DEHYDROGENASE CATALYTIC DOMAIN-CONTAINING PROTEIN-RELATED"/>
    <property type="match status" value="1"/>
</dbReference>
<dbReference type="FunFam" id="3.40.50.720:FF:000703">
    <property type="entry name" value="D-isomer specific 2-hydroxyacid dehydrogenase"/>
    <property type="match status" value="1"/>
</dbReference>
<dbReference type="SUPFAM" id="SSF51735">
    <property type="entry name" value="NAD(P)-binding Rossmann-fold domains"/>
    <property type="match status" value="1"/>
</dbReference>
<dbReference type="InterPro" id="IPR006139">
    <property type="entry name" value="D-isomer_2_OHA_DH_cat_dom"/>
</dbReference>
<evidence type="ECO:0000259" key="5">
    <source>
        <dbReference type="SMART" id="SM00997"/>
    </source>
</evidence>
<dbReference type="SUPFAM" id="SSF52283">
    <property type="entry name" value="Formate/glycerate dehydrogenase catalytic domain-like"/>
    <property type="match status" value="1"/>
</dbReference>
<proteinExistence type="inferred from homology"/>
<organism evidence="6 7">
    <name type="scientific">Bacillus thermozeamaize</name>
    <dbReference type="NCBI Taxonomy" id="230954"/>
    <lineage>
        <taxon>Bacteria</taxon>
        <taxon>Bacillati</taxon>
        <taxon>Bacillota</taxon>
        <taxon>Bacilli</taxon>
        <taxon>Bacillales</taxon>
        <taxon>Bacillaceae</taxon>
        <taxon>Bacillus</taxon>
    </lineage>
</organism>
<feature type="domain" description="S-adenosyl-L-homocysteine hydrolase NAD binding" evidence="5">
    <location>
        <begin position="130"/>
        <end position="267"/>
    </location>
</feature>
<evidence type="ECO:0000313" key="7">
    <source>
        <dbReference type="Proteomes" id="UP000196475"/>
    </source>
</evidence>
<dbReference type="Proteomes" id="UP000196475">
    <property type="component" value="Unassembled WGS sequence"/>
</dbReference>
<dbReference type="InterPro" id="IPR050418">
    <property type="entry name" value="D-iso_2-hydroxyacid_DH_PdxB"/>
</dbReference>
<protein>
    <recommendedName>
        <fullName evidence="5">S-adenosyl-L-homocysteine hydrolase NAD binding domain-containing protein</fullName>
    </recommendedName>
</protein>
<evidence type="ECO:0000256" key="2">
    <source>
        <dbReference type="ARBA" id="ARBA00023002"/>
    </source>
</evidence>
<dbReference type="PANTHER" id="PTHR43761">
    <property type="entry name" value="D-ISOMER SPECIFIC 2-HYDROXYACID DEHYDROGENASE FAMILY PROTEIN (AFU_ORTHOLOGUE AFUA_1G13630)"/>
    <property type="match status" value="1"/>
</dbReference>
<dbReference type="SMART" id="SM00997">
    <property type="entry name" value="AdoHcyase_NAD"/>
    <property type="match status" value="1"/>
</dbReference>
<accession>A0A1Y3PNR3</accession>
<gene>
    <name evidence="6" type="ORF">BAA01_10275</name>
</gene>
<dbReference type="AlphaFoldDB" id="A0A1Y3PNR3"/>
<dbReference type="Gene3D" id="3.40.50.720">
    <property type="entry name" value="NAD(P)-binding Rossmann-like Domain"/>
    <property type="match status" value="2"/>
</dbReference>
<keyword evidence="2 4" id="KW-0560">Oxidoreductase</keyword>
<evidence type="ECO:0000256" key="1">
    <source>
        <dbReference type="ARBA" id="ARBA00005854"/>
    </source>
</evidence>
<dbReference type="InterPro" id="IPR029753">
    <property type="entry name" value="D-isomer_DH_CS"/>
</dbReference>
<dbReference type="GO" id="GO:0051287">
    <property type="term" value="F:NAD binding"/>
    <property type="evidence" value="ECO:0007669"/>
    <property type="project" value="InterPro"/>
</dbReference>
<sequence>MKIVVGASSFAEKSKKALNALLARGIEVVLNPYGRKMTKEEIIDHLKDADGLLAGLETIDAEVLDRAPKLKAIARIGIGMDNIDIDAAHQRGIKVSNTPDAPTEAVGEMVLAALLAISRQIIPLNADMHNKIWKKRIGFSLHGKTVLIIGYGRIGQKVAELLKLFGTHILIYDPNRPDVTINCLEDGLQLADIISLHASGNSEILNENSFSLMKRGVVILNSARGNLINENKLYEALKSGLVAWYWGDVHPVEPYYGKLTECENAILTPHTSTYTDRCRELMEYEAAKNILRDLGYE</sequence>
<evidence type="ECO:0000313" key="6">
    <source>
        <dbReference type="EMBL" id="OUM88993.1"/>
    </source>
</evidence>
<evidence type="ECO:0000256" key="3">
    <source>
        <dbReference type="ARBA" id="ARBA00023027"/>
    </source>
</evidence>
<dbReference type="InterPro" id="IPR015878">
    <property type="entry name" value="Ado_hCys_hydrolase_NAD-bd"/>
</dbReference>
<dbReference type="Pfam" id="PF00389">
    <property type="entry name" value="2-Hacid_dh"/>
    <property type="match status" value="1"/>
</dbReference>
<dbReference type="Pfam" id="PF02826">
    <property type="entry name" value="2-Hacid_dh_C"/>
    <property type="match status" value="1"/>
</dbReference>
<comment type="similarity">
    <text evidence="1 4">Belongs to the D-isomer specific 2-hydroxyacid dehydrogenase family.</text>
</comment>
<dbReference type="InterPro" id="IPR006140">
    <property type="entry name" value="D-isomer_DH_NAD-bd"/>
</dbReference>
<reference evidence="7" key="1">
    <citation type="submission" date="2016-06" db="EMBL/GenBank/DDBJ databases">
        <authorList>
            <person name="Nascimento L."/>
            <person name="Pereira R.V."/>
            <person name="Martins L.F."/>
            <person name="Quaggio R.B."/>
            <person name="Silva A.M."/>
            <person name="Setubal J.C."/>
        </authorList>
    </citation>
    <scope>NUCLEOTIDE SEQUENCE [LARGE SCALE GENOMIC DNA]</scope>
</reference>
<name>A0A1Y3PNR3_9BACI</name>